<keyword evidence="1" id="KW-1185">Reference proteome</keyword>
<organism evidence="1 2">
    <name type="scientific">Camelus bactrianus</name>
    <name type="common">Bactrian camel</name>
    <dbReference type="NCBI Taxonomy" id="9837"/>
    <lineage>
        <taxon>Eukaryota</taxon>
        <taxon>Metazoa</taxon>
        <taxon>Chordata</taxon>
        <taxon>Craniata</taxon>
        <taxon>Vertebrata</taxon>
        <taxon>Euteleostomi</taxon>
        <taxon>Mammalia</taxon>
        <taxon>Eutheria</taxon>
        <taxon>Laurasiatheria</taxon>
        <taxon>Artiodactyla</taxon>
        <taxon>Tylopoda</taxon>
        <taxon>Camelidae</taxon>
        <taxon>Camelus</taxon>
    </lineage>
</organism>
<reference evidence="2" key="1">
    <citation type="submission" date="2025-08" db="UniProtKB">
        <authorList>
            <consortium name="RefSeq"/>
        </authorList>
    </citation>
    <scope>IDENTIFICATION</scope>
    <source>
        <tissue evidence="2">Blood</tissue>
    </source>
</reference>
<sequence>MSAETPITLNISAQDLQVQTFTVEKLLEPLIIQVTTLVNCPQNPSNRKKGRSKRARVLLASVEEATWNLLDKGEKIAQEATVLKEELTGALEEVRKESEALKVSAERFADDPCYLPKREAVVQAARALLAAVTRLLILADMIDVMCLLQHVSAFQKAFESLKNVSNKSDLQKTYQKLGKELENLDYLAFKRQQVFKVSAEKSDSLMGIPLYDLKSPNQRDEIAGARASLKENSPILHSICSACLEHSDVASLKASKDTVCEEIQNALNVISNASQGIQNTIAPPEPQAATLGSALDELENLIVLDPLTVTEEEIRPSLEKRLEAIISGAALLADSSCTRDFHRERIIAECNAIRQALQDLLSEYMNNTGKKERSNTLNIAIDNMCKKTRDLRRQLRKAIIDHVSDSFLDTTVPLLVLIEAAKNGREKEIKEYAAIFREHTSRLVEVANLACSMSTNEDGIKIVKVAANHLETLCPQIINAALALAAKPKSQVVKKTMEMYKRTWENHIHVLTEAVDDITSIDDFLAVSESHILEDVNKCIIALRDQDADNLDRAAGAIRGRAARVAHIVTGEMDSYEPGAYTEGVMRNVNFLTSTAVPEFVTQVNVALEALSKSSLDVFDDNQFVDISKKIYDTIHDIRCSVMMIRTPEELEDVSDLEEDHEVRSYTSVQTEGKTDRAKMTQLPEAEKEKIAEQVADFKKVKSKLDAEIEIWDDTSNDIIVLAKKMCMIMMEMTDFTRGKGPLKHTTDVIYAAKMISESGSRMDVLARQIANQCPDPSCKQDLLAYLEQIKFYSHQLKICSQVKAEIQSLGGELIMSALDSVTSLIQAAKNLMNAVVQTVKMSYIASTKIIRIQSPAGPRHPVVMWRMKAPAKKPLIKREKPEETCAAVRRASAKKKIHPVQVMSEFRGRHVY</sequence>
<dbReference type="Proteomes" id="UP001732780">
    <property type="component" value="Chromosome 11"/>
</dbReference>
<protein>
    <submittedName>
        <fullName evidence="2">Catenin alpha-3 isoform X1</fullName>
    </submittedName>
</protein>
<evidence type="ECO:0000313" key="2">
    <source>
        <dbReference type="RefSeq" id="XP_074230184.1"/>
    </source>
</evidence>
<name>A0AC58R6M4_CAMBA</name>
<gene>
    <name evidence="2" type="primary">CTNNA3</name>
</gene>
<evidence type="ECO:0000313" key="1">
    <source>
        <dbReference type="Proteomes" id="UP001732780"/>
    </source>
</evidence>
<proteinExistence type="predicted"/>
<accession>A0AC58R6M4</accession>
<dbReference type="RefSeq" id="XP_074230184.1">
    <property type="nucleotide sequence ID" value="XM_074374083.1"/>
</dbReference>